<protein>
    <recommendedName>
        <fullName evidence="3">Lipoprotein</fullName>
    </recommendedName>
</protein>
<dbReference type="EMBL" id="QHCT01000002">
    <property type="protein sequence ID" value="RHX90809.1"/>
    <property type="molecule type" value="Genomic_DNA"/>
</dbReference>
<dbReference type="AlphaFoldDB" id="A0A396Z5S8"/>
<reference evidence="2" key="1">
    <citation type="submission" date="2018-05" db="EMBL/GenBank/DDBJ databases">
        <title>Leptospira yasudae sp. nov. and Leptospira stimsonii sp. nov., two pathogenic species of the genus Leptospira isolated from environmental sources.</title>
        <authorList>
            <person name="Casanovas-Massana A."/>
            <person name="Hamond C."/>
            <person name="Santos L.A."/>
            <person name="Hacker K.P."/>
            <person name="Balassiano I."/>
            <person name="Medeiros M.A."/>
            <person name="Reis M.G."/>
            <person name="Ko A.I."/>
            <person name="Wunder E.A."/>
        </authorList>
    </citation>
    <scope>NUCLEOTIDE SEQUENCE [LARGE SCALE GENOMIC DNA]</scope>
    <source>
        <strain evidence="2">Yale</strain>
    </source>
</reference>
<dbReference type="PROSITE" id="PS51257">
    <property type="entry name" value="PROKAR_LIPOPROTEIN"/>
    <property type="match status" value="1"/>
</dbReference>
<sequence length="368" mass="41271">MIVSFRIVSACTVILMISCNLEKPKGKVEPSVILPFLSGNSEIHGNENKPLETPDPILPNEIVSVSPNIDSTYSLDFQDAGFVDFGGSCFYDGEGIVGQPETKLRRILPTTKLVIEVKFLEKVTGGKISLRWLGAEVPGKLTYPDPKTARFETLDSARTHKTLDYFVTASEFLTVGGNTVPPYTWNFHTNLSDPLDKDFKPTEACVLQDGKNECTVQSRIKGSDGFQDFVKDEGAWFFYYHLGFRDDDFNYYGYGYIECDEKAFSEKEFKNEFWLLETNVTFANIPEKPPIGEFTLESDMIAASDPFFINSIEQYDIFQRPLDGANLLSNSQNGTSKQAISNFFSNGSKFKKGIKRPSLKILGDNKSE</sequence>
<organism evidence="1 2">
    <name type="scientific">Leptospira stimsonii</name>
    <dbReference type="NCBI Taxonomy" id="2202203"/>
    <lineage>
        <taxon>Bacteria</taxon>
        <taxon>Pseudomonadati</taxon>
        <taxon>Spirochaetota</taxon>
        <taxon>Spirochaetia</taxon>
        <taxon>Leptospirales</taxon>
        <taxon>Leptospiraceae</taxon>
        <taxon>Leptospira</taxon>
    </lineage>
</organism>
<evidence type="ECO:0000313" key="2">
    <source>
        <dbReference type="Proteomes" id="UP000265798"/>
    </source>
</evidence>
<dbReference type="RefSeq" id="WP_118968453.1">
    <property type="nucleotide sequence ID" value="NZ_QHCT01000002.1"/>
</dbReference>
<gene>
    <name evidence="1" type="ORF">DLM75_10555</name>
</gene>
<evidence type="ECO:0000313" key="1">
    <source>
        <dbReference type="EMBL" id="RHX90809.1"/>
    </source>
</evidence>
<comment type="caution">
    <text evidence="1">The sequence shown here is derived from an EMBL/GenBank/DDBJ whole genome shotgun (WGS) entry which is preliminary data.</text>
</comment>
<accession>A0A396Z5S8</accession>
<name>A0A396Z5S8_9LEPT</name>
<evidence type="ECO:0008006" key="3">
    <source>
        <dbReference type="Google" id="ProtNLM"/>
    </source>
</evidence>
<proteinExistence type="predicted"/>
<dbReference type="Proteomes" id="UP000265798">
    <property type="component" value="Unassembled WGS sequence"/>
</dbReference>